<dbReference type="InterPro" id="IPR000917">
    <property type="entry name" value="Sulfatase_N"/>
</dbReference>
<dbReference type="Pfam" id="PF00884">
    <property type="entry name" value="Sulfatase"/>
    <property type="match status" value="1"/>
</dbReference>
<comment type="caution">
    <text evidence="6">The sequence shown here is derived from an EMBL/GenBank/DDBJ whole genome shotgun (WGS) entry which is preliminary data.</text>
</comment>
<dbReference type="RefSeq" id="WP_283430933.1">
    <property type="nucleotide sequence ID" value="NZ_FXUG01000001.1"/>
</dbReference>
<feature type="region of interest" description="Disordered" evidence="3">
    <location>
        <begin position="450"/>
        <end position="484"/>
    </location>
</feature>
<evidence type="ECO:0000259" key="5">
    <source>
        <dbReference type="Pfam" id="PF00884"/>
    </source>
</evidence>
<evidence type="ECO:0000256" key="1">
    <source>
        <dbReference type="ARBA" id="ARBA00008779"/>
    </source>
</evidence>
<keyword evidence="4" id="KW-0732">Signal</keyword>
<organism evidence="6 7">
    <name type="scientific">Neorhodopirellula lusitana</name>
    <dbReference type="NCBI Taxonomy" id="445327"/>
    <lineage>
        <taxon>Bacteria</taxon>
        <taxon>Pseudomonadati</taxon>
        <taxon>Planctomycetota</taxon>
        <taxon>Planctomycetia</taxon>
        <taxon>Pirellulales</taxon>
        <taxon>Pirellulaceae</taxon>
        <taxon>Neorhodopirellula</taxon>
    </lineage>
</organism>
<dbReference type="Proteomes" id="UP001158067">
    <property type="component" value="Unassembled WGS sequence"/>
</dbReference>
<dbReference type="PANTHER" id="PTHR42693">
    <property type="entry name" value="ARYLSULFATASE FAMILY MEMBER"/>
    <property type="match status" value="1"/>
</dbReference>
<evidence type="ECO:0000313" key="7">
    <source>
        <dbReference type="Proteomes" id="UP001158067"/>
    </source>
</evidence>
<feature type="signal peptide" evidence="4">
    <location>
        <begin position="1"/>
        <end position="25"/>
    </location>
</feature>
<gene>
    <name evidence="6" type="ORF">SAMN06265222_101740</name>
</gene>
<keyword evidence="7" id="KW-1185">Reference proteome</keyword>
<evidence type="ECO:0000256" key="4">
    <source>
        <dbReference type="SAM" id="SignalP"/>
    </source>
</evidence>
<keyword evidence="2" id="KW-0378">Hydrolase</keyword>
<dbReference type="Gene3D" id="3.40.720.10">
    <property type="entry name" value="Alkaline Phosphatase, subunit A"/>
    <property type="match status" value="1"/>
</dbReference>
<feature type="domain" description="Sulfatase N-terminal" evidence="5">
    <location>
        <begin position="32"/>
        <end position="359"/>
    </location>
</feature>
<comment type="similarity">
    <text evidence="1">Belongs to the sulfatase family.</text>
</comment>
<sequence>MIRRFHLTTISIVLLTIVFQSLAWAAEPANRPNIILMMADDLGYGDTGFNGNPIIQTPHLDSLAQQGVKLTHFYSGNSVCSPTRGTCLTGRHHDRYGIYTANAGHLPSQEITLARALKSKGYTTGHFGKWHLGTLSKTESSKGKNRKPEINYAPPWERDYDASFVTESAVSTWNPGLGKRAVRNPFYENGVPVDGNDESLKGGAARVVVDRAAPFMKNAIDQGKPFFAVVWFHAPHEDIQAGPDYLKKYEGHGAAAHFYGCITEMDEQVGRITGMLQAANVAENTLIFFCSDNGPEGKQAGGRRMGTTDGLRGRKRALYDGGVRVPAFAFWPGKIPAGTQSDSILSTLDYFPTIQNIVGYDMPDDRPLDGQDAMPALTGQAAKRHTDIHFRYAAGESSIIRDHYKFLLPRRELYDISHDRAEKNNIAAQKPEVAERLERDLIAFFDDVQRSQSGGDYDDPTYKPYSAWKPLKTTPKSAKPKRSN</sequence>
<protein>
    <submittedName>
        <fullName evidence="6">Arylsulfatase A</fullName>
    </submittedName>
</protein>
<dbReference type="PANTHER" id="PTHR42693:SF53">
    <property type="entry name" value="ENDO-4-O-SULFATASE"/>
    <property type="match status" value="1"/>
</dbReference>
<proteinExistence type="inferred from homology"/>
<reference evidence="6 7" key="1">
    <citation type="submission" date="2017-05" db="EMBL/GenBank/DDBJ databases">
        <authorList>
            <person name="Varghese N."/>
            <person name="Submissions S."/>
        </authorList>
    </citation>
    <scope>NUCLEOTIDE SEQUENCE [LARGE SCALE GENOMIC DNA]</scope>
    <source>
        <strain evidence="6 7">DSM 25457</strain>
    </source>
</reference>
<feature type="chain" id="PRO_5046720829" evidence="4">
    <location>
        <begin position="26"/>
        <end position="484"/>
    </location>
</feature>
<dbReference type="EMBL" id="FXUG01000001">
    <property type="protein sequence ID" value="SMP42255.1"/>
    <property type="molecule type" value="Genomic_DNA"/>
</dbReference>
<evidence type="ECO:0000256" key="2">
    <source>
        <dbReference type="ARBA" id="ARBA00022801"/>
    </source>
</evidence>
<evidence type="ECO:0000256" key="3">
    <source>
        <dbReference type="SAM" id="MobiDB-lite"/>
    </source>
</evidence>
<dbReference type="InterPro" id="IPR050738">
    <property type="entry name" value="Sulfatase"/>
</dbReference>
<dbReference type="InterPro" id="IPR017850">
    <property type="entry name" value="Alkaline_phosphatase_core_sf"/>
</dbReference>
<evidence type="ECO:0000313" key="6">
    <source>
        <dbReference type="EMBL" id="SMP42255.1"/>
    </source>
</evidence>
<name>A0ABY1PQW4_9BACT</name>
<accession>A0ABY1PQW4</accession>
<dbReference type="Gene3D" id="3.30.1120.10">
    <property type="match status" value="1"/>
</dbReference>
<dbReference type="SUPFAM" id="SSF53649">
    <property type="entry name" value="Alkaline phosphatase-like"/>
    <property type="match status" value="1"/>
</dbReference>